<sequence>MDKNQRKEVNNPRQNANPLSILTFWWILKLFIIGYKKELEEDDLYSPLREDRSNYLGQRIVKNWENEVKRCEKKKDNSKPSLFRVLYKCFGRLVMNTGLVLFVLEFGIRLVHPFFTR</sequence>
<dbReference type="GO" id="GO:0016020">
    <property type="term" value="C:membrane"/>
    <property type="evidence" value="ECO:0007669"/>
    <property type="project" value="UniProtKB-SubCell"/>
</dbReference>
<evidence type="ECO:0000256" key="5">
    <source>
        <dbReference type="SAM" id="Phobius"/>
    </source>
</evidence>
<evidence type="ECO:0000256" key="4">
    <source>
        <dbReference type="ARBA" id="ARBA00022840"/>
    </source>
</evidence>
<name>V9IKS8_APICE</name>
<evidence type="ECO:0000256" key="3">
    <source>
        <dbReference type="ARBA" id="ARBA00022741"/>
    </source>
</evidence>
<protein>
    <submittedName>
        <fullName evidence="6">Multidrug resistance-associated protein 4</fullName>
    </submittedName>
</protein>
<evidence type="ECO:0000313" key="6">
    <source>
        <dbReference type="EMBL" id="AEY60924.1"/>
    </source>
</evidence>
<evidence type="ECO:0000256" key="2">
    <source>
        <dbReference type="ARBA" id="ARBA00009726"/>
    </source>
</evidence>
<keyword evidence="5" id="KW-0812">Transmembrane</keyword>
<feature type="transmembrane region" description="Helical" evidence="5">
    <location>
        <begin position="90"/>
        <end position="111"/>
    </location>
</feature>
<proteinExistence type="evidence at transcript level"/>
<organism evidence="6">
    <name type="scientific">Apis cerana</name>
    <name type="common">Indian honeybee</name>
    <dbReference type="NCBI Taxonomy" id="7461"/>
    <lineage>
        <taxon>Eukaryota</taxon>
        <taxon>Metazoa</taxon>
        <taxon>Ecdysozoa</taxon>
        <taxon>Arthropoda</taxon>
        <taxon>Hexapoda</taxon>
        <taxon>Insecta</taxon>
        <taxon>Pterygota</taxon>
        <taxon>Neoptera</taxon>
        <taxon>Endopterygota</taxon>
        <taxon>Hymenoptera</taxon>
        <taxon>Apocrita</taxon>
        <taxon>Aculeata</taxon>
        <taxon>Apoidea</taxon>
        <taxon>Anthophila</taxon>
        <taxon>Apidae</taxon>
        <taxon>Apis</taxon>
    </lineage>
</organism>
<dbReference type="EMBL" id="JR049302">
    <property type="protein sequence ID" value="AEY60924.1"/>
    <property type="molecule type" value="mRNA"/>
</dbReference>
<keyword evidence="5" id="KW-1133">Transmembrane helix</keyword>
<dbReference type="InterPro" id="IPR050173">
    <property type="entry name" value="ABC_transporter_C-like"/>
</dbReference>
<comment type="similarity">
    <text evidence="2">Belongs to the ABC transporter superfamily. ABCC family. Conjugate transporter (TC 3.A.1.208) subfamily.</text>
</comment>
<dbReference type="PANTHER" id="PTHR24223">
    <property type="entry name" value="ATP-BINDING CASSETTE SUB-FAMILY C"/>
    <property type="match status" value="1"/>
</dbReference>
<keyword evidence="3" id="KW-0547">Nucleotide-binding</keyword>
<accession>V9IKS8</accession>
<dbReference type="GO" id="GO:0042626">
    <property type="term" value="F:ATPase-coupled transmembrane transporter activity"/>
    <property type="evidence" value="ECO:0007669"/>
    <property type="project" value="TreeGrafter"/>
</dbReference>
<dbReference type="AlphaFoldDB" id="V9IKS8"/>
<evidence type="ECO:0000256" key="1">
    <source>
        <dbReference type="ARBA" id="ARBA00004141"/>
    </source>
</evidence>
<comment type="subcellular location">
    <subcellularLocation>
        <location evidence="1">Membrane</location>
        <topology evidence="1">Multi-pass membrane protein</topology>
    </subcellularLocation>
</comment>
<keyword evidence="4" id="KW-0067">ATP-binding</keyword>
<dbReference type="GO" id="GO:0005524">
    <property type="term" value="F:ATP binding"/>
    <property type="evidence" value="ECO:0007669"/>
    <property type="project" value="UniProtKB-KW"/>
</dbReference>
<dbReference type="PANTHER" id="PTHR24223:SF456">
    <property type="entry name" value="MULTIDRUG RESISTANCE-ASSOCIATED PROTEIN LETHAL(2)03659"/>
    <property type="match status" value="1"/>
</dbReference>
<reference evidence="6" key="1">
    <citation type="submission" date="2011-11" db="EMBL/GenBank/DDBJ databases">
        <title>Decoding the brain transcriptome of the Eastern honeybee (Apis cerana) based on pyrosequencing.</title>
        <authorList>
            <person name="Sun L."/>
            <person name="Zheng H."/>
            <person name="Wang Y."/>
            <person name="Xie X."/>
            <person name="Zhu Y."/>
            <person name="Gu W."/>
            <person name="Wang S."/>
        </authorList>
    </citation>
    <scope>NUCLEOTIDE SEQUENCE</scope>
    <source>
        <tissue evidence="6">Brain</tissue>
    </source>
</reference>
<gene>
    <name evidence="6" type="ORF">ACCB10523</name>
</gene>
<keyword evidence="5" id="KW-0472">Membrane</keyword>